<feature type="binding site" evidence="1">
    <location>
        <position position="123"/>
    </location>
    <ligand>
        <name>ATP</name>
        <dbReference type="ChEBI" id="CHEBI:30616"/>
    </ligand>
</feature>
<keyword evidence="1 4" id="KW-0808">Transferase</keyword>
<proteinExistence type="inferred from homology"/>
<evidence type="ECO:0000259" key="3">
    <source>
        <dbReference type="Pfam" id="PF02769"/>
    </source>
</evidence>
<dbReference type="Pfam" id="PF02769">
    <property type="entry name" value="AIRS_C"/>
    <property type="match status" value="1"/>
</dbReference>
<comment type="miscellaneous">
    <text evidence="1">Reaction mechanism of ThiL seems to utilize a direct, inline transfer of the gamma-phosphate of ATP to TMP rather than a phosphorylated enzyme intermediate.</text>
</comment>
<dbReference type="InterPro" id="IPR006283">
    <property type="entry name" value="ThiL-like"/>
</dbReference>
<evidence type="ECO:0000313" key="4">
    <source>
        <dbReference type="EMBL" id="MBJ6360224.1"/>
    </source>
</evidence>
<feature type="binding site" evidence="1">
    <location>
        <position position="93"/>
    </location>
    <ligand>
        <name>Mg(2+)</name>
        <dbReference type="ChEBI" id="CHEBI:18420"/>
        <label>3</label>
    </ligand>
</feature>
<feature type="binding site" evidence="1">
    <location>
        <position position="64"/>
    </location>
    <ligand>
        <name>Mg(2+)</name>
        <dbReference type="ChEBI" id="CHEBI:18420"/>
        <label>1</label>
    </ligand>
</feature>
<dbReference type="NCBIfam" id="TIGR01379">
    <property type="entry name" value="thiL"/>
    <property type="match status" value="1"/>
</dbReference>
<dbReference type="Gene3D" id="3.30.1330.10">
    <property type="entry name" value="PurM-like, N-terminal domain"/>
    <property type="match status" value="1"/>
</dbReference>
<dbReference type="Gene3D" id="3.90.650.10">
    <property type="entry name" value="PurM-like C-terminal domain"/>
    <property type="match status" value="1"/>
</dbReference>
<protein>
    <recommendedName>
        <fullName evidence="1">Thiamine-monophosphate kinase</fullName>
        <shortName evidence="1">TMP kinase</shortName>
        <shortName evidence="1">Thiamine-phosphate kinase</shortName>
        <ecNumber evidence="1">2.7.4.16</ecNumber>
    </recommendedName>
</protein>
<feature type="binding site" evidence="1">
    <location>
        <position position="93"/>
    </location>
    <ligand>
        <name>Mg(2+)</name>
        <dbReference type="ChEBI" id="CHEBI:18420"/>
        <label>4</label>
    </ligand>
</feature>
<dbReference type="GO" id="GO:0009229">
    <property type="term" value="P:thiamine diphosphate biosynthetic process"/>
    <property type="evidence" value="ECO:0007669"/>
    <property type="project" value="UniProtKB-UniRule"/>
</dbReference>
<comment type="caution">
    <text evidence="1">Lacks conserved residue(s) required for the propagation of feature annotation.</text>
</comment>
<keyword evidence="1" id="KW-0479">Metal-binding</keyword>
<feature type="binding site" evidence="1">
    <location>
        <position position="254"/>
    </location>
    <ligand>
        <name>ATP</name>
        <dbReference type="ChEBI" id="CHEBI:30616"/>
    </ligand>
</feature>
<dbReference type="EC" id="2.7.4.16" evidence="1"/>
<dbReference type="EMBL" id="JAELUP010000005">
    <property type="protein sequence ID" value="MBJ6360224.1"/>
    <property type="molecule type" value="Genomic_DNA"/>
</dbReference>
<comment type="similarity">
    <text evidence="1">Belongs to the thiamine-monophosphate kinase family.</text>
</comment>
<evidence type="ECO:0000256" key="1">
    <source>
        <dbReference type="HAMAP-Rule" id="MF_02128"/>
    </source>
</evidence>
<dbReference type="GO" id="GO:0005524">
    <property type="term" value="F:ATP binding"/>
    <property type="evidence" value="ECO:0007669"/>
    <property type="project" value="UniProtKB-UniRule"/>
</dbReference>
<feature type="binding site" evidence="1">
    <location>
        <position position="167"/>
    </location>
    <ligand>
        <name>ATP</name>
        <dbReference type="ChEBI" id="CHEBI:30616"/>
    </ligand>
</feature>
<dbReference type="InterPro" id="IPR036921">
    <property type="entry name" value="PurM-like_N_sf"/>
</dbReference>
<feature type="binding site" evidence="1">
    <location>
        <position position="38"/>
    </location>
    <ligand>
        <name>Mg(2+)</name>
        <dbReference type="ChEBI" id="CHEBI:18420"/>
        <label>4</label>
    </ligand>
</feature>
<feature type="binding site" evidence="1">
    <location>
        <position position="305"/>
    </location>
    <ligand>
        <name>substrate</name>
    </ligand>
</feature>
<feature type="binding site" evidence="1">
    <location>
        <begin position="140"/>
        <end position="141"/>
    </location>
    <ligand>
        <name>ATP</name>
        <dbReference type="ChEBI" id="CHEBI:30616"/>
    </ligand>
</feature>
<comment type="caution">
    <text evidence="4">The sequence shown here is derived from an EMBL/GenBank/DDBJ whole genome shotgun (WGS) entry which is preliminary data.</text>
</comment>
<keyword evidence="1" id="KW-0460">Magnesium</keyword>
<feature type="binding site" evidence="1">
    <location>
        <position position="252"/>
    </location>
    <ligand>
        <name>Mg(2+)</name>
        <dbReference type="ChEBI" id="CHEBI:18420"/>
        <label>3</label>
    </ligand>
</feature>
<feature type="binding site" evidence="1">
    <location>
        <position position="141"/>
    </location>
    <ligand>
        <name>Mg(2+)</name>
        <dbReference type="ChEBI" id="CHEBI:18420"/>
        <label>1</label>
    </ligand>
</feature>
<feature type="binding site" evidence="1">
    <location>
        <position position="64"/>
    </location>
    <ligand>
        <name>Mg(2+)</name>
        <dbReference type="ChEBI" id="CHEBI:18420"/>
        <label>2</label>
    </ligand>
</feature>
<comment type="pathway">
    <text evidence="1">Cofactor biosynthesis; thiamine diphosphate biosynthesis; thiamine diphosphate from thiamine phosphate: step 1/1.</text>
</comment>
<dbReference type="PANTHER" id="PTHR30270">
    <property type="entry name" value="THIAMINE-MONOPHOSPHATE KINASE"/>
    <property type="match status" value="1"/>
</dbReference>
<reference evidence="4" key="1">
    <citation type="submission" date="2020-12" db="EMBL/GenBank/DDBJ databases">
        <authorList>
            <person name="Huq M.A."/>
        </authorList>
    </citation>
    <scope>NUCLEOTIDE SEQUENCE</scope>
    <source>
        <strain evidence="4">MAHUQ-46</strain>
    </source>
</reference>
<feature type="domain" description="PurM-like C-terminal" evidence="3">
    <location>
        <begin position="171"/>
        <end position="341"/>
    </location>
</feature>
<dbReference type="SUPFAM" id="SSF56042">
    <property type="entry name" value="PurM C-terminal domain-like"/>
    <property type="match status" value="1"/>
</dbReference>
<dbReference type="Pfam" id="PF00586">
    <property type="entry name" value="AIRS"/>
    <property type="match status" value="1"/>
</dbReference>
<keyword evidence="5" id="KW-1185">Reference proteome</keyword>
<feature type="binding site" evidence="1">
    <location>
        <position position="255"/>
    </location>
    <ligand>
        <name>Mg(2+)</name>
        <dbReference type="ChEBI" id="CHEBI:18420"/>
        <label>5</label>
    </ligand>
</feature>
<evidence type="ECO:0000259" key="2">
    <source>
        <dbReference type="Pfam" id="PF00586"/>
    </source>
</evidence>
<comment type="function">
    <text evidence="1">Catalyzes the ATP-dependent phosphorylation of thiamine-monophosphate (TMP) to form thiamine-pyrophosphate (TPP), the active form of vitamin B1.</text>
</comment>
<keyword evidence="1 4" id="KW-0418">Kinase</keyword>
<keyword evidence="1" id="KW-0547">Nucleotide-binding</keyword>
<organism evidence="4 5">
    <name type="scientific">Paenibacillus roseus</name>
    <dbReference type="NCBI Taxonomy" id="2798579"/>
    <lineage>
        <taxon>Bacteria</taxon>
        <taxon>Bacillati</taxon>
        <taxon>Bacillota</taxon>
        <taxon>Bacilli</taxon>
        <taxon>Bacillales</taxon>
        <taxon>Paenibacillaceae</taxon>
        <taxon>Paenibacillus</taxon>
    </lineage>
</organism>
<feature type="binding site" evidence="1">
    <location>
        <position position="71"/>
    </location>
    <ligand>
        <name>substrate</name>
    </ligand>
</feature>
<dbReference type="AlphaFoldDB" id="A0A934IYW8"/>
<sequence length="371" mass="40154">MKGGDRLDEFAGIRSWTEDRQKHSWQEERGVVRGIGDDAAVVQAVPEAQGAGASEAWHSLITVDTMVEMIHFNDLTMLDEDVGYKALAANISDIAAMGGIPRHAVVTVSVPPSYSMERVKRIYDGLYACASQYNVAIVGGDTTSSPSHLVLSVTLTGIIEAGRSLYRSGAQPGDAVFITGLIGMSAAGLDYLTKLPERARGTQSHRELAAAAQKLADTDGAGALVRQHRRPQPSVTAGRLLASLGYCHALNDVSDGLASEAWELAEASQVSLVLNEYSLPRSTSLQQYAKQAGRNPVDWMLYGGEDYILIGTIAESNFEQAKEELNRQGIPLYQIGRVEAGAPGVWMYRREGSDRTAIPKRGYNHFSESNR</sequence>
<feature type="binding site" evidence="1">
    <location>
        <position position="38"/>
    </location>
    <ligand>
        <name>Mg(2+)</name>
        <dbReference type="ChEBI" id="CHEBI:18420"/>
        <label>3</label>
    </ligand>
</feature>
<feature type="binding site" evidence="1">
    <location>
        <position position="93"/>
    </location>
    <ligand>
        <name>Mg(2+)</name>
        <dbReference type="ChEBI" id="CHEBI:18420"/>
        <label>2</label>
    </ligand>
</feature>
<feature type="domain" description="PurM-like N-terminal" evidence="2">
    <location>
        <begin position="36"/>
        <end position="159"/>
    </location>
</feature>
<keyword evidence="1" id="KW-0067">ATP-binding</keyword>
<accession>A0A934IYW8</accession>
<name>A0A934IYW8_9BACL</name>
<gene>
    <name evidence="1 4" type="primary">thiL</name>
    <name evidence="4" type="ORF">JFN88_02670</name>
</gene>
<dbReference type="InterPro" id="IPR036676">
    <property type="entry name" value="PurM-like_C_sf"/>
</dbReference>
<evidence type="ECO:0000313" key="5">
    <source>
        <dbReference type="Proteomes" id="UP000640274"/>
    </source>
</evidence>
<dbReference type="PIRSF" id="PIRSF005303">
    <property type="entry name" value="Thiam_monoph_kin"/>
    <property type="match status" value="1"/>
</dbReference>
<feature type="binding site" evidence="1">
    <location>
        <position position="62"/>
    </location>
    <ligand>
        <name>Mg(2+)</name>
        <dbReference type="ChEBI" id="CHEBI:18420"/>
        <label>4</label>
    </ligand>
</feature>
<dbReference type="GO" id="GO:0009228">
    <property type="term" value="P:thiamine biosynthetic process"/>
    <property type="evidence" value="ECO:0007669"/>
    <property type="project" value="UniProtKB-KW"/>
</dbReference>
<dbReference type="HAMAP" id="MF_02128">
    <property type="entry name" value="TMP_kinase"/>
    <property type="match status" value="1"/>
</dbReference>
<dbReference type="SUPFAM" id="SSF55326">
    <property type="entry name" value="PurM N-terminal domain-like"/>
    <property type="match status" value="1"/>
</dbReference>
<dbReference type="GO" id="GO:0000287">
    <property type="term" value="F:magnesium ion binding"/>
    <property type="evidence" value="ECO:0007669"/>
    <property type="project" value="UniProtKB-UniRule"/>
</dbReference>
<dbReference type="InterPro" id="IPR010918">
    <property type="entry name" value="PurM-like_C_dom"/>
</dbReference>
<dbReference type="CDD" id="cd02194">
    <property type="entry name" value="ThiL"/>
    <property type="match status" value="1"/>
</dbReference>
<feature type="binding site" evidence="1">
    <location>
        <position position="363"/>
    </location>
    <ligand>
        <name>substrate</name>
    </ligand>
</feature>
<dbReference type="GO" id="GO:0009030">
    <property type="term" value="F:thiamine-phosphate kinase activity"/>
    <property type="evidence" value="ECO:0007669"/>
    <property type="project" value="UniProtKB-UniRule"/>
</dbReference>
<dbReference type="PANTHER" id="PTHR30270:SF0">
    <property type="entry name" value="THIAMINE-MONOPHOSPHATE KINASE"/>
    <property type="match status" value="1"/>
</dbReference>
<keyword evidence="1" id="KW-0784">Thiamine biosynthesis</keyword>
<dbReference type="InterPro" id="IPR016188">
    <property type="entry name" value="PurM-like_N"/>
</dbReference>
<comment type="catalytic activity">
    <reaction evidence="1">
        <text>thiamine phosphate + ATP = thiamine diphosphate + ADP</text>
        <dbReference type="Rhea" id="RHEA:15913"/>
        <dbReference type="ChEBI" id="CHEBI:30616"/>
        <dbReference type="ChEBI" id="CHEBI:37575"/>
        <dbReference type="ChEBI" id="CHEBI:58937"/>
        <dbReference type="ChEBI" id="CHEBI:456216"/>
        <dbReference type="EC" id="2.7.4.16"/>
    </reaction>
</comment>
<dbReference type="Proteomes" id="UP000640274">
    <property type="component" value="Unassembled WGS sequence"/>
</dbReference>